<evidence type="ECO:0000313" key="2">
    <source>
        <dbReference type="Proteomes" id="UP000271087"/>
    </source>
</evidence>
<dbReference type="Proteomes" id="UP000271087">
    <property type="component" value="Unassembled WGS sequence"/>
</dbReference>
<dbReference type="AlphaFoldDB" id="A0A182EZ05"/>
<accession>A0A182EZ05</accession>
<protein>
    <submittedName>
        <fullName evidence="3">Ovule protein</fullName>
    </submittedName>
</protein>
<sequence>SANSNHNNFFTCYRKLSKQQSPLFSRWFNPEKQRTVHIDKLHLLGTPPSRVIIAIPIRSQITEDFTNPFR</sequence>
<gene>
    <name evidence="1" type="ORF">NOO_LOCUS13414</name>
</gene>
<name>A0A182EZ05_ONCOC</name>
<keyword evidence="2" id="KW-1185">Reference proteome</keyword>
<organism evidence="3">
    <name type="scientific">Onchocerca ochengi</name>
    <name type="common">Filarial nematode worm</name>
    <dbReference type="NCBI Taxonomy" id="42157"/>
    <lineage>
        <taxon>Eukaryota</taxon>
        <taxon>Metazoa</taxon>
        <taxon>Ecdysozoa</taxon>
        <taxon>Nematoda</taxon>
        <taxon>Chromadorea</taxon>
        <taxon>Rhabditida</taxon>
        <taxon>Spirurina</taxon>
        <taxon>Spiruromorpha</taxon>
        <taxon>Filarioidea</taxon>
        <taxon>Onchocercidae</taxon>
        <taxon>Onchocerca</taxon>
    </lineage>
</organism>
<proteinExistence type="predicted"/>
<reference evidence="3" key="1">
    <citation type="submission" date="2016-06" db="UniProtKB">
        <authorList>
            <consortium name="WormBaseParasite"/>
        </authorList>
    </citation>
    <scope>IDENTIFICATION</scope>
</reference>
<dbReference type="WBParaSite" id="nOo.2.0.1.t13414-RA">
    <property type="protein sequence ID" value="nOo.2.0.1.t13414-RA"/>
    <property type="gene ID" value="nOo.2.0.1.g13414"/>
</dbReference>
<dbReference type="EMBL" id="UYRW01015221">
    <property type="protein sequence ID" value="VDN01752.1"/>
    <property type="molecule type" value="Genomic_DNA"/>
</dbReference>
<evidence type="ECO:0000313" key="1">
    <source>
        <dbReference type="EMBL" id="VDN01752.1"/>
    </source>
</evidence>
<evidence type="ECO:0000313" key="3">
    <source>
        <dbReference type="WBParaSite" id="nOo.2.0.1.t13414-RA"/>
    </source>
</evidence>
<reference evidence="1 2" key="2">
    <citation type="submission" date="2018-08" db="EMBL/GenBank/DDBJ databases">
        <authorList>
            <person name="Laetsch R D."/>
            <person name="Stevens L."/>
            <person name="Kumar S."/>
            <person name="Blaxter L. M."/>
        </authorList>
    </citation>
    <scope>NUCLEOTIDE SEQUENCE [LARGE SCALE GENOMIC DNA]</scope>
</reference>